<dbReference type="Proteomes" id="UP000499080">
    <property type="component" value="Unassembled WGS sequence"/>
</dbReference>
<accession>A0A4Y2AF27</accession>
<keyword evidence="3" id="KW-1185">Reference proteome</keyword>
<name>A0A4Y2AF27_ARAVE</name>
<dbReference type="EMBL" id="BGPR01000012">
    <property type="protein sequence ID" value="GBL77544.1"/>
    <property type="molecule type" value="Genomic_DNA"/>
</dbReference>
<evidence type="ECO:0000313" key="2">
    <source>
        <dbReference type="EMBL" id="GBL77544.1"/>
    </source>
</evidence>
<dbReference type="InterPro" id="IPR036291">
    <property type="entry name" value="NAD(P)-bd_dom_sf"/>
</dbReference>
<protein>
    <submittedName>
        <fullName evidence="2">Retinol dehydrogenase 14</fullName>
    </submittedName>
</protein>
<dbReference type="SUPFAM" id="SSF51735">
    <property type="entry name" value="NAD(P)-binding Rossmann-fold domains"/>
    <property type="match status" value="1"/>
</dbReference>
<comment type="caution">
    <text evidence="2">The sequence shown here is derived from an EMBL/GenBank/DDBJ whole genome shotgun (WGS) entry which is preliminary data.</text>
</comment>
<dbReference type="PRINTS" id="PR00081">
    <property type="entry name" value="GDHRDH"/>
</dbReference>
<dbReference type="GO" id="GO:0016491">
    <property type="term" value="F:oxidoreductase activity"/>
    <property type="evidence" value="ECO:0007669"/>
    <property type="project" value="UniProtKB-KW"/>
</dbReference>
<evidence type="ECO:0000256" key="1">
    <source>
        <dbReference type="ARBA" id="ARBA00023002"/>
    </source>
</evidence>
<dbReference type="Pfam" id="PF00106">
    <property type="entry name" value="adh_short"/>
    <property type="match status" value="1"/>
</dbReference>
<gene>
    <name evidence="2" type="primary">RDH14_2</name>
    <name evidence="2" type="ORF">AVEN_41918_1</name>
</gene>
<dbReference type="InterPro" id="IPR002347">
    <property type="entry name" value="SDR_fam"/>
</dbReference>
<keyword evidence="1" id="KW-0560">Oxidoreductase</keyword>
<sequence length="321" mass="36076">MLLKILGTSAAIIVGVFIIRKYREYTWGKCKSKRSVKNKTFIITGANSGLGKVTALELAKRGARVILACRDQEKGQKALIDIRSKSRSGILKVMELDLASFQSIKKFASEFSRSEERLDVLINNAGVFQCPYMTTKEGYEMQFGVNHLGHFLLTKLLLEKLKQSAPSRIVVVSSALYKKGAIDFDTLNSKEHYNKGMAYKNSKLANVLFCRELSKRLQGTGVDVYAVSPGMVWTNLGRHVAISWWKIIALAPIAWLFIRTPYQGAQTILHCAISEEVESESGLYYRNCEKEAFAKVAEDENVAKKLWEVSEQMITKAEKSE</sequence>
<evidence type="ECO:0000313" key="3">
    <source>
        <dbReference type="Proteomes" id="UP000499080"/>
    </source>
</evidence>
<dbReference type="OrthoDB" id="6411518at2759"/>
<organism evidence="2 3">
    <name type="scientific">Araneus ventricosus</name>
    <name type="common">Orbweaver spider</name>
    <name type="synonym">Epeira ventricosa</name>
    <dbReference type="NCBI Taxonomy" id="182803"/>
    <lineage>
        <taxon>Eukaryota</taxon>
        <taxon>Metazoa</taxon>
        <taxon>Ecdysozoa</taxon>
        <taxon>Arthropoda</taxon>
        <taxon>Chelicerata</taxon>
        <taxon>Arachnida</taxon>
        <taxon>Araneae</taxon>
        <taxon>Araneomorphae</taxon>
        <taxon>Entelegynae</taxon>
        <taxon>Araneoidea</taxon>
        <taxon>Araneidae</taxon>
        <taxon>Araneus</taxon>
    </lineage>
</organism>
<proteinExistence type="predicted"/>
<dbReference type="PANTHER" id="PTHR43157:SF72">
    <property type="entry name" value="RETINOL DEHYDROGENASE 14"/>
    <property type="match status" value="1"/>
</dbReference>
<dbReference type="AlphaFoldDB" id="A0A4Y2AF27"/>
<reference evidence="2 3" key="1">
    <citation type="journal article" date="2019" name="Sci. Rep.">
        <title>Orb-weaving spider Araneus ventricosus genome elucidates the spidroin gene catalogue.</title>
        <authorList>
            <person name="Kono N."/>
            <person name="Nakamura H."/>
            <person name="Ohtoshi R."/>
            <person name="Moran D.A.P."/>
            <person name="Shinohara A."/>
            <person name="Yoshida Y."/>
            <person name="Fujiwara M."/>
            <person name="Mori M."/>
            <person name="Tomita M."/>
            <person name="Arakawa K."/>
        </authorList>
    </citation>
    <scope>NUCLEOTIDE SEQUENCE [LARGE SCALE GENOMIC DNA]</scope>
</reference>
<dbReference type="Gene3D" id="3.40.50.720">
    <property type="entry name" value="NAD(P)-binding Rossmann-like Domain"/>
    <property type="match status" value="1"/>
</dbReference>
<dbReference type="PANTHER" id="PTHR43157">
    <property type="entry name" value="PHOSPHATIDYLINOSITOL-GLYCAN BIOSYNTHESIS CLASS F PROTEIN-RELATED"/>
    <property type="match status" value="1"/>
</dbReference>